<reference evidence="1 2" key="1">
    <citation type="journal article" date="2014" name="Genome Announc.">
        <title>Draft Genome Sequences of Marine Flavobacterium Algibacter lectus Strains SS8 and NR4.</title>
        <authorList>
            <person name="Takatani N."/>
            <person name="Nakanishi M."/>
            <person name="Meirelles P."/>
            <person name="Mino S."/>
            <person name="Suda W."/>
            <person name="Oshima K."/>
            <person name="Hattori M."/>
            <person name="Ohkuma M."/>
            <person name="Hosokawa M."/>
            <person name="Miyashita K."/>
            <person name="Thompson F.L."/>
            <person name="Niwa A."/>
            <person name="Sawabe T."/>
            <person name="Sawabe T."/>
        </authorList>
    </citation>
    <scope>NUCLEOTIDE SEQUENCE [LARGE SCALE GENOMIC DNA]</scope>
    <source>
        <strain evidence="1 2">JCM 19300</strain>
    </source>
</reference>
<sequence length="153" mass="17711">MSIILIEMLFKLENCVSSKDKKNSQISKSTVGWHLDHALKVINSVSEQAIDSNPETYKSNFSFMRVVLFKLGFFPRGKARAPKSVRPPETIVETEIHNQLQVARTHIKKLETLPENAYFNHPMFGMLNKKQTVRFLEIHTNHHLKIIRDILKS</sequence>
<dbReference type="Gene3D" id="1.20.120.450">
    <property type="entry name" value="dinb family like domain"/>
    <property type="match status" value="1"/>
</dbReference>
<dbReference type="AlphaFoldDB" id="A0A090V7S2"/>
<accession>A0A090V7S2</accession>
<dbReference type="SUPFAM" id="SSF109854">
    <property type="entry name" value="DinB/YfiT-like putative metalloenzymes"/>
    <property type="match status" value="1"/>
</dbReference>
<evidence type="ECO:0008006" key="3">
    <source>
        <dbReference type="Google" id="ProtNLM"/>
    </source>
</evidence>
<dbReference type="EMBL" id="BBNQ01000001">
    <property type="protein sequence ID" value="GAL60856.1"/>
    <property type="molecule type" value="Genomic_DNA"/>
</dbReference>
<dbReference type="InterPro" id="IPR011463">
    <property type="entry name" value="DUF1569"/>
</dbReference>
<dbReference type="Pfam" id="PF07606">
    <property type="entry name" value="DUF1569"/>
    <property type="match status" value="1"/>
</dbReference>
<evidence type="ECO:0000313" key="1">
    <source>
        <dbReference type="EMBL" id="GAL60856.1"/>
    </source>
</evidence>
<gene>
    <name evidence="1" type="ORF">JCM19300_3794</name>
</gene>
<name>A0A090V7S2_9FLAO</name>
<dbReference type="OrthoDB" id="981199at2"/>
<dbReference type="RefSeq" id="WP_042502504.1">
    <property type="nucleotide sequence ID" value="NZ_BBNQ01000001.1"/>
</dbReference>
<protein>
    <recommendedName>
        <fullName evidence="3">DUF1569 domain-containing protein</fullName>
    </recommendedName>
</protein>
<dbReference type="InterPro" id="IPR034660">
    <property type="entry name" value="DinB/YfiT-like"/>
</dbReference>
<evidence type="ECO:0000313" key="2">
    <source>
        <dbReference type="Proteomes" id="UP000029644"/>
    </source>
</evidence>
<organism evidence="1 2">
    <name type="scientific">Algibacter lectus</name>
    <dbReference type="NCBI Taxonomy" id="221126"/>
    <lineage>
        <taxon>Bacteria</taxon>
        <taxon>Pseudomonadati</taxon>
        <taxon>Bacteroidota</taxon>
        <taxon>Flavobacteriia</taxon>
        <taxon>Flavobacteriales</taxon>
        <taxon>Flavobacteriaceae</taxon>
        <taxon>Algibacter</taxon>
    </lineage>
</organism>
<comment type="caution">
    <text evidence="1">The sequence shown here is derived from an EMBL/GenBank/DDBJ whole genome shotgun (WGS) entry which is preliminary data.</text>
</comment>
<dbReference type="Proteomes" id="UP000029644">
    <property type="component" value="Unassembled WGS sequence"/>
</dbReference>
<proteinExistence type="predicted"/>